<keyword evidence="8" id="KW-0325">Glycoprotein</keyword>
<feature type="disulfide bond" evidence="9">
    <location>
        <begin position="1603"/>
        <end position="1613"/>
    </location>
</feature>
<feature type="domain" description="SRCR" evidence="13">
    <location>
        <begin position="807"/>
        <end position="907"/>
    </location>
</feature>
<feature type="disulfide bond" evidence="9">
    <location>
        <begin position="551"/>
        <end position="561"/>
    </location>
</feature>
<evidence type="ECO:0000256" key="7">
    <source>
        <dbReference type="ARBA" id="ARBA00023157"/>
    </source>
</evidence>
<dbReference type="PANTHER" id="PTHR19331:SF465">
    <property type="entry name" value="EGG PEPTIDE SPERACT RECEPTOR"/>
    <property type="match status" value="1"/>
</dbReference>
<feature type="domain" description="SRCR" evidence="13">
    <location>
        <begin position="914"/>
        <end position="1029"/>
    </location>
</feature>
<feature type="chain" id="PRO_5015114037" evidence="12">
    <location>
        <begin position="23"/>
        <end position="2662"/>
    </location>
</feature>
<feature type="signal peptide" evidence="12">
    <location>
        <begin position="1"/>
        <end position="22"/>
    </location>
</feature>
<feature type="domain" description="SRCR" evidence="13">
    <location>
        <begin position="366"/>
        <end position="471"/>
    </location>
</feature>
<feature type="disulfide bond" evidence="9">
    <location>
        <begin position="206"/>
        <end position="216"/>
    </location>
</feature>
<feature type="disulfide bond" evidence="9">
    <location>
        <begin position="2376"/>
        <end position="2437"/>
    </location>
</feature>
<dbReference type="PANTHER" id="PTHR19331">
    <property type="entry name" value="SCAVENGER RECEPTOR DOMAIN-CONTAINING"/>
    <property type="match status" value="1"/>
</dbReference>
<dbReference type="GeneID" id="106169097"/>
<dbReference type="InterPro" id="IPR001190">
    <property type="entry name" value="SRCR"/>
</dbReference>
<feature type="domain" description="SRCR" evidence="13">
    <location>
        <begin position="2096"/>
        <end position="2203"/>
    </location>
</feature>
<dbReference type="FunFam" id="3.10.250.10:FF:000011">
    <property type="entry name" value="Scavenger receptor class A member 5"/>
    <property type="match status" value="1"/>
</dbReference>
<evidence type="ECO:0000256" key="2">
    <source>
        <dbReference type="ARBA" id="ARBA00022692"/>
    </source>
</evidence>
<evidence type="ECO:0000256" key="6">
    <source>
        <dbReference type="ARBA" id="ARBA00023136"/>
    </source>
</evidence>
<feature type="domain" description="SRCR" evidence="13">
    <location>
        <begin position="1420"/>
        <end position="1524"/>
    </location>
</feature>
<feature type="domain" description="SRCR" evidence="13">
    <location>
        <begin position="696"/>
        <end position="795"/>
    </location>
</feature>
<feature type="disulfide bond" evidence="9">
    <location>
        <begin position="2289"/>
        <end position="2299"/>
    </location>
</feature>
<feature type="domain" description="SRCR" evidence="13">
    <location>
        <begin position="140"/>
        <end position="239"/>
    </location>
</feature>
<feature type="disulfide bond" evidence="9">
    <location>
        <begin position="1267"/>
        <end position="1277"/>
    </location>
</feature>
<feature type="disulfide bond" evidence="9">
    <location>
        <begin position="1382"/>
        <end position="1392"/>
    </location>
</feature>
<dbReference type="Pfam" id="PF00530">
    <property type="entry name" value="SRCR"/>
    <property type="match status" value="20"/>
</dbReference>
<feature type="domain" description="SRCR" evidence="13">
    <location>
        <begin position="1305"/>
        <end position="1411"/>
    </location>
</feature>
<protein>
    <submittedName>
        <fullName evidence="15">Deleted in malignant brain tumors 1 protein</fullName>
    </submittedName>
</protein>
<feature type="domain" description="SRCR" evidence="13">
    <location>
        <begin position="1033"/>
        <end position="1083"/>
    </location>
</feature>
<feature type="disulfide bond" evidence="9">
    <location>
        <begin position="2057"/>
        <end position="2067"/>
    </location>
</feature>
<feature type="domain" description="SRCR" evidence="13">
    <location>
        <begin position="1530"/>
        <end position="1638"/>
    </location>
</feature>
<feature type="region of interest" description="Disordered" evidence="10">
    <location>
        <begin position="2501"/>
        <end position="2557"/>
    </location>
</feature>
<dbReference type="PRINTS" id="PR00258">
    <property type="entry name" value="SPERACTRCPTR"/>
</dbReference>
<dbReference type="STRING" id="7574.A0A2R2MU31"/>
<evidence type="ECO:0000313" key="14">
    <source>
        <dbReference type="Proteomes" id="UP000085678"/>
    </source>
</evidence>
<feature type="domain" description="SRCR" evidence="13">
    <location>
        <begin position="27"/>
        <end position="130"/>
    </location>
</feature>
<keyword evidence="14" id="KW-1185">Reference proteome</keyword>
<dbReference type="PROSITE" id="PS50287">
    <property type="entry name" value="SRCR_2"/>
    <property type="match status" value="21"/>
</dbReference>
<feature type="disulfide bond" evidence="9">
    <location>
        <begin position="321"/>
        <end position="331"/>
    </location>
</feature>
<feature type="disulfide bond" evidence="9">
    <location>
        <begin position="1825"/>
        <end position="1835"/>
    </location>
</feature>
<feature type="domain" description="SRCR" evidence="13">
    <location>
        <begin position="1862"/>
        <end position="1973"/>
    </location>
</feature>
<feature type="disulfide bond" evidence="9">
    <location>
        <begin position="2363"/>
        <end position="2427"/>
    </location>
</feature>
<evidence type="ECO:0000256" key="3">
    <source>
        <dbReference type="ARBA" id="ARBA00022729"/>
    </source>
</evidence>
<feature type="disulfide bond" evidence="9">
    <location>
        <begin position="1491"/>
        <end position="1501"/>
    </location>
</feature>
<feature type="disulfide bond" evidence="9">
    <location>
        <begin position="53"/>
        <end position="117"/>
    </location>
</feature>
<evidence type="ECO:0000256" key="9">
    <source>
        <dbReference type="PROSITE-ProRule" id="PRU00196"/>
    </source>
</evidence>
<feature type="region of interest" description="Disordered" evidence="10">
    <location>
        <begin position="2440"/>
        <end position="2464"/>
    </location>
</feature>
<name>A0A2R2MU31_LINAN</name>
<feature type="disulfide bond" evidence="9">
    <location>
        <begin position="1147"/>
        <end position="1157"/>
    </location>
</feature>
<proteinExistence type="predicted"/>
<keyword evidence="2 11" id="KW-0812">Transmembrane</keyword>
<dbReference type="Proteomes" id="UP000085678">
    <property type="component" value="Unplaced"/>
</dbReference>
<feature type="domain" description="SRCR" evidence="13">
    <location>
        <begin position="1079"/>
        <end position="1179"/>
    </location>
</feature>
<organism evidence="14 15">
    <name type="scientific">Lingula anatina</name>
    <name type="common">Brachiopod</name>
    <name type="synonym">Lingula unguis</name>
    <dbReference type="NCBI Taxonomy" id="7574"/>
    <lineage>
        <taxon>Eukaryota</taxon>
        <taxon>Metazoa</taxon>
        <taxon>Spiralia</taxon>
        <taxon>Lophotrochozoa</taxon>
        <taxon>Brachiopoda</taxon>
        <taxon>Linguliformea</taxon>
        <taxon>Lingulata</taxon>
        <taxon>Lingulida</taxon>
        <taxon>Linguloidea</taxon>
        <taxon>Lingulidae</taxon>
        <taxon>Lingula</taxon>
    </lineage>
</organism>
<feature type="domain" description="SRCR" evidence="13">
    <location>
        <begin position="1989"/>
        <end position="2085"/>
    </location>
</feature>
<evidence type="ECO:0000256" key="10">
    <source>
        <dbReference type="SAM" id="MobiDB-lite"/>
    </source>
</evidence>
<keyword evidence="5 11" id="KW-1133">Transmembrane helix</keyword>
<dbReference type="SUPFAM" id="SSF56487">
    <property type="entry name" value="SRCR-like"/>
    <property type="match status" value="20"/>
</dbReference>
<evidence type="ECO:0000313" key="15">
    <source>
        <dbReference type="RefSeq" id="XP_023933577.1"/>
    </source>
</evidence>
<feature type="domain" description="SRCR" evidence="13">
    <location>
        <begin position="247"/>
        <end position="361"/>
    </location>
</feature>
<accession>A0A2R2MU31</accession>
<dbReference type="FunFam" id="3.10.250.10:FF:000016">
    <property type="entry name" value="Scavenger receptor cysteine-rich protein type 12"/>
    <property type="match status" value="3"/>
</dbReference>
<gene>
    <name evidence="15" type="primary">LOC106169097</name>
</gene>
<sequence>MYLVSICILLIVIALHCADVGAQTPTARLINNGQTSSYGVVEFFRYSRWVQVCADEWDDTDSQVVCRENGYLYGKALPGGFFGALNFAVTEISRVNCSGNEREWAECDYSHDAGMLCSDPAMNYATAVCSNSSFSEGYGVSVTGSKYNYTGRVRVKRYGISGRICNTHWDDNASQVVCRSLGFSGGVAYQLTQRGTFPIWIAKTVCHGNESHISECNVTDAYHPHGQCSSTDNAGVLCYHDAQGVKYRLAKDLNAENNTTIYGRIEIQYEGVWGTVCEDNPVSADTTARVLCRQLGHADGVQVSGVVSGGTGPIWTRALKCTGYEDTILECPSGEWRKNGWQVEEADNPCTHDMDVAVRCYPQVRLRVPGSERSIYQLSHGLVEIHNGDTWSQVCDEDWDDTDAKVICNQEGYSDGRALCCGAFGDGSTSDSIRQWTNVHCSGTELDLQNCSLRLATRVCNASRRASVVCFNIPGSGVQFSLADIAKYKFTPVNVKVDNLQQIGYACAEGWTDDAATVMCAQYGYREGVALKFYTEQGDTQKPFWASNVTCSGQLFHMGGCNYKTSVRSCTGNYFAGVSCTNVPGSGVSGVFLLSTASHAPFKKVWVDDGSGVHKAVCANDTSTWTDLHASILCKNKGFRHGGRAGRQQRKDAAAPSSYKFLCSGNESSPMNCVLAVPVVSQACDMEATVHCFSQAHLLGGPSDNFGVLLTSNFHQDSQGLICDKNFGRNESRVACRDVGYEDGIPFCCSAFGDQSYGITSGTFNCTGNERTLFNCSYYDVSVCSSGQYVSLYCSRNVMTDRLGEVVKLTGPSNTYNGYVNMKLSDEDWIGICHQGFDNTAANITCQQLGFVGGYKYFGPNMMDKGTVAVSAVRCNGTEETLADCEIGALRQTTDPTCRDMASVLCYDLPGLSYRLGTTEVPVYKEHFGESEIGIFEIGNTNRTWGKLCLSIGETKTSTVFCKGLGRGYTTGVTVDYVQIPFFMAPPIWLESSVCKGTEASLLECRNSWFGVEEMYSFCSRAQFVVHCLKTNVRLTPDVYSSNTAEANYTFGVVDIYKQGEWQGVCNDGWDQNDAGEVVKLTGPSNTYNGYVNMKLSDEDWIGICHQGFDNTAANITCQQLGFVGGYKYFGPSMMDKGIVAVSAVRCNGTEETLADCEIGALRQTTDPMCRDMASVLCYDLPGLSYRLGTTEVPVYKEHFGESEIGIFEIGNTNRTWGKLCLSIGETKTSTVFCKGLGRDYTTGVTVDYVQIPFFMTPPIWLESSVCKGTEASLLECRNSWFGVEEMYSFCSRAQFVVHCLKTNVRLTPDVYSSNTAEANYTFGVVDIYKQGEWQGVCNDGWDQNDAGVVCRAMGYKIGLPMCCNIFPAVQPANFAMTRVACTGNESDITACPYEQVVGDTKCSPAAVFCTNDTIGGFTIQLAHGTTYTGVVEVRFKNIGPQGYICPDKWDDSDANVVCRSLNFTQGRALKRRIAGIRLDRVPMWMSDVKCHGNESTLENCSYTGPGEMHTCNQKDYIAGVFCTNEKGIFYTLGGNQSNQGFIEISVNGEVGTLCQQSSGQWTDESARVFCKAQDQGFTDGVAAYNSYYSGGSGPVWQAGYDCVGEEASLHDCPQQGLVKMLDGPCSSHQLDVGVFCFNQVRLRNSSGTFGTKAGRVEVNHNGHWYAVCSSSFSNPSARHVCRELGFYDGKALCCSAFGVLPEVGILNRTVECQGALGETLDSCITNTTCENEEYASVVCNDGQLTEGYTILIEDKRPIGDGPDTGITGYVSVSHMSLTGRVCTTTWNDANAQVVCRSLGYRNGAVYNHSVPSAIPQPVLAAVRCQGNETSLEGCLISDATENCPRNLKAGFMCFNDSNVEFRLLRHGGSSKNEGIAEVGIGGITGYICGWLWDDNDADVFCKTVGYSGGQAATYHRRTAIIGSRFDVDKIWLSHLQCNGSENSILGCPHPGWDILTSSTAHTEASTVRNYCYRSYSPYLATCVCFDTIRLSSGPYGTMGRVEVSYEGDWVGICDVGWTDQRAEATCKQLGYTSGKAVLHSAFGSFNGTIPLSDFHCNLTDNTRLNCTYTVKECSSGNYASVVCFSSLPIETDFAVNFITNKNQWAKPLKVRVDGVWGRFCPTGWNDAAASIACREISWQYAGGKAFMFDDDSNDIAIPLPRVVGNLRCNGTEQSLRDCARFSLKEKQTGCPYSGSTPGAACYKKDINFQLVGVEGSTSSGIFEISVDGVTGALCPEQWKESEARVACRTMGYADGVPTCMVGENYYQGTAVCGGTARIEAAMMTVLKCKGTESSLFECETTDHEWRAWDSSGCAYGNSLRSMAAVHCFNASMEVVSVRLSPGPNYGRVEVNVSESNIWGTVCDDLWDDRDATVVCRQLGYGLGKAVRGSGYGGQTPSAIWLDGMQCIGNETTIKDCRHKPVGIHNCDHQEDAGVKCSEIPSTTTTTTTPRPTTTITTLGSTTAPHSTGMITTLSSSTTSHFTTAITTSDFVSFNTTTTSWSVSSYSTTPTTPFTSTSPPVSTTSSLTSSTSSTATSSPNTSPASSSQSFPSSTLLPSSTTVAQKQDSVKSTILMATLIPILALILIIVLFSAICLAKRRQNLKKSEIHTDVSPIVNETSDGTLQMTNVLYGMEEIDMRPEDFALHDTTTSNVFENKLASDA</sequence>
<keyword evidence="6 11" id="KW-0472">Membrane</keyword>
<evidence type="ECO:0000256" key="8">
    <source>
        <dbReference type="ARBA" id="ARBA00023180"/>
    </source>
</evidence>
<evidence type="ECO:0000256" key="4">
    <source>
        <dbReference type="ARBA" id="ARBA00022737"/>
    </source>
</evidence>
<keyword evidence="7 9" id="KW-1015">Disulfide bond</keyword>
<feature type="transmembrane region" description="Helical" evidence="11">
    <location>
        <begin position="2573"/>
        <end position="2597"/>
    </location>
</feature>
<feature type="domain" description="SRCR" evidence="13">
    <location>
        <begin position="2338"/>
        <end position="2438"/>
    </location>
</feature>
<dbReference type="KEGG" id="lak:106169097"/>
<dbReference type="SMART" id="SM00202">
    <property type="entry name" value="SR"/>
    <property type="match status" value="17"/>
</dbReference>
<feature type="disulfide bond" evidence="9">
    <location>
        <begin position="875"/>
        <end position="885"/>
    </location>
</feature>
<keyword evidence="4" id="KW-0677">Repeat</keyword>
<feature type="disulfide bond" evidence="9">
    <location>
        <begin position="2169"/>
        <end position="2179"/>
    </location>
</feature>
<comment type="caution">
    <text evidence="9">Lacks conserved residue(s) required for the propagation of feature annotation.</text>
</comment>
<dbReference type="InParanoid" id="A0A2R2MU31"/>
<feature type="domain" description="SRCR" evidence="13">
    <location>
        <begin position="1186"/>
        <end position="1301"/>
    </location>
</feature>
<evidence type="ECO:0000256" key="11">
    <source>
        <dbReference type="SAM" id="Phobius"/>
    </source>
</evidence>
<feature type="disulfide bond" evidence="9">
    <location>
        <begin position="97"/>
        <end position="107"/>
    </location>
</feature>
<feature type="domain" description="SRCR" evidence="13">
    <location>
        <begin position="2209"/>
        <end position="2329"/>
    </location>
</feature>
<evidence type="ECO:0000256" key="5">
    <source>
        <dbReference type="ARBA" id="ARBA00022989"/>
    </source>
</evidence>
<feature type="disulfide bond" evidence="9">
    <location>
        <begin position="1938"/>
        <end position="1948"/>
    </location>
</feature>
<feature type="disulfide bond" evidence="9">
    <location>
        <begin position="995"/>
        <end position="1005"/>
    </location>
</feature>
<dbReference type="OrthoDB" id="6153669at2759"/>
<feature type="disulfide bond" evidence="9">
    <location>
        <begin position="441"/>
        <end position="451"/>
    </location>
</feature>
<dbReference type="InterPro" id="IPR036772">
    <property type="entry name" value="SRCR-like_dom_sf"/>
</dbReference>
<dbReference type="GO" id="GO:0016020">
    <property type="term" value="C:membrane"/>
    <property type="evidence" value="ECO:0007669"/>
    <property type="project" value="UniProtKB-SubCell"/>
</dbReference>
<feature type="compositionally biased region" description="Low complexity" evidence="10">
    <location>
        <begin position="2443"/>
        <end position="2464"/>
    </location>
</feature>
<feature type="domain" description="SRCR" evidence="13">
    <location>
        <begin position="1756"/>
        <end position="1855"/>
    </location>
</feature>
<dbReference type="Gene3D" id="3.10.250.10">
    <property type="entry name" value="SRCR-like domain"/>
    <property type="match status" value="20"/>
</dbReference>
<dbReference type="RefSeq" id="XP_023933577.1">
    <property type="nucleotide sequence ID" value="XM_024077809.1"/>
</dbReference>
<evidence type="ECO:0000256" key="12">
    <source>
        <dbReference type="SAM" id="SignalP"/>
    </source>
</evidence>
<feature type="disulfide bond" evidence="9">
    <location>
        <begin position="766"/>
        <end position="776"/>
    </location>
</feature>
<feature type="domain" description="SRCR" evidence="13">
    <location>
        <begin position="1641"/>
        <end position="1741"/>
    </location>
</feature>
<evidence type="ECO:0000259" key="13">
    <source>
        <dbReference type="PROSITE" id="PS50287"/>
    </source>
</evidence>
<evidence type="ECO:0000256" key="1">
    <source>
        <dbReference type="ARBA" id="ARBA00004167"/>
    </source>
</evidence>
<feature type="disulfide bond" evidence="9">
    <location>
        <begin position="2407"/>
        <end position="2417"/>
    </location>
</feature>
<keyword evidence="3 12" id="KW-0732">Signal</keyword>
<reference evidence="15" key="1">
    <citation type="submission" date="2025-08" db="UniProtKB">
        <authorList>
            <consortium name="RefSeq"/>
        </authorList>
    </citation>
    <scope>IDENTIFICATION</scope>
    <source>
        <tissue evidence="15">Gonads</tissue>
    </source>
</reference>
<feature type="domain" description="SRCR" evidence="13">
    <location>
        <begin position="493"/>
        <end position="581"/>
    </location>
</feature>
<comment type="subcellular location">
    <subcellularLocation>
        <location evidence="1">Membrane</location>
        <topology evidence="1">Single-pass membrane protein</topology>
    </subcellularLocation>
</comment>